<name>A0AAU7W8N7_9MICO</name>
<keyword evidence="1" id="KW-0472">Membrane</keyword>
<keyword evidence="1" id="KW-0812">Transmembrane</keyword>
<proteinExistence type="predicted"/>
<organism evidence="2">
    <name type="scientific">Agromyces sp. G08B096</name>
    <dbReference type="NCBI Taxonomy" id="3156399"/>
    <lineage>
        <taxon>Bacteria</taxon>
        <taxon>Bacillati</taxon>
        <taxon>Actinomycetota</taxon>
        <taxon>Actinomycetes</taxon>
        <taxon>Micrococcales</taxon>
        <taxon>Microbacteriaceae</taxon>
        <taxon>Agromyces</taxon>
    </lineage>
</organism>
<feature type="transmembrane region" description="Helical" evidence="1">
    <location>
        <begin position="195"/>
        <end position="213"/>
    </location>
</feature>
<accession>A0AAU7W8N7</accession>
<gene>
    <name evidence="2" type="ORF">ABIQ69_02400</name>
</gene>
<dbReference type="RefSeq" id="WP_350348805.1">
    <property type="nucleotide sequence ID" value="NZ_CP158374.1"/>
</dbReference>
<feature type="transmembrane region" description="Helical" evidence="1">
    <location>
        <begin position="29"/>
        <end position="53"/>
    </location>
</feature>
<protein>
    <submittedName>
        <fullName evidence="2">Uncharacterized protein</fullName>
    </submittedName>
</protein>
<evidence type="ECO:0000313" key="2">
    <source>
        <dbReference type="EMBL" id="XBX82789.1"/>
    </source>
</evidence>
<dbReference type="EMBL" id="CP158374">
    <property type="protein sequence ID" value="XBX82789.1"/>
    <property type="molecule type" value="Genomic_DNA"/>
</dbReference>
<keyword evidence="1" id="KW-1133">Transmembrane helix</keyword>
<reference evidence="2" key="1">
    <citation type="submission" date="2024-05" db="EMBL/GenBank/DDBJ databases">
        <authorList>
            <person name="Yu L."/>
        </authorList>
    </citation>
    <scope>NUCLEOTIDE SEQUENCE</scope>
    <source>
        <strain evidence="2">G08B096</strain>
    </source>
</reference>
<evidence type="ECO:0000256" key="1">
    <source>
        <dbReference type="SAM" id="Phobius"/>
    </source>
</evidence>
<dbReference type="AlphaFoldDB" id="A0AAU7W8N7"/>
<sequence length="422" mass="44105">MIRVLLSVLMGAGLAGVAAWILSADDAWSGLVIPCVIAFSVLLPLVLIVGGLAGSGGLAGLAGTPSADDLARAESEGRLALARVRRITRTGTSINDQPVCDLDLVVVPRFGSPFEVRTRRLVDLVEIPRLQPEEVVVVMTAERGPSAATIVMDPPDDWAVQARSDERVREVRTAPPFTPAPEHAQRAGLRRIPPAVYVVGALVGAAVALIPAYPTIAALMSGQTTLGEVRHAASDEGRAEAEAEAEAAAEAAAGMFVGDNAERAVGLLAEELGSPQVTQLSFWGSRLSAVAPSAPGAATLDDFLVERDGVERTGASADQPEPGELESLLFDASAIDYSVMPGLIAEARRLSGIEEPDPDRPDQWVYLDRSTPPGSDAAQIVFDVPISGEYYDAWITFSTTGEVLAMRGGAPGSASYEAEHAG</sequence>